<comment type="caution">
    <text evidence="3">The sequence shown here is derived from an EMBL/GenBank/DDBJ whole genome shotgun (WGS) entry which is preliminary data.</text>
</comment>
<dbReference type="EMBL" id="JBIAZU010000007">
    <property type="protein sequence ID" value="MFF5295306.1"/>
    <property type="molecule type" value="Genomic_DNA"/>
</dbReference>
<keyword evidence="1" id="KW-1133">Transmembrane helix</keyword>
<evidence type="ECO:0000313" key="4">
    <source>
        <dbReference type="Proteomes" id="UP001602245"/>
    </source>
</evidence>
<evidence type="ECO:0000313" key="3">
    <source>
        <dbReference type="EMBL" id="MFF5295306.1"/>
    </source>
</evidence>
<dbReference type="Proteomes" id="UP001602245">
    <property type="component" value="Unassembled WGS sequence"/>
</dbReference>
<keyword evidence="2" id="KW-0732">Signal</keyword>
<proteinExistence type="predicted"/>
<keyword evidence="1" id="KW-0812">Transmembrane</keyword>
<evidence type="ECO:0000256" key="2">
    <source>
        <dbReference type="SAM" id="SignalP"/>
    </source>
</evidence>
<gene>
    <name evidence="3" type="ORF">ACFY35_38220</name>
</gene>
<accession>A0ABW6WSV9</accession>
<evidence type="ECO:0008006" key="5">
    <source>
        <dbReference type="Google" id="ProtNLM"/>
    </source>
</evidence>
<name>A0ABW6WSV9_9ACTN</name>
<dbReference type="RefSeq" id="WP_026205546.1">
    <property type="nucleotide sequence ID" value="NZ_JBIAZU010000007.1"/>
</dbReference>
<feature type="chain" id="PRO_5047345545" description="PBP domain-containing protein" evidence="2">
    <location>
        <begin position="22"/>
        <end position="797"/>
    </location>
</feature>
<keyword evidence="1" id="KW-0472">Membrane</keyword>
<reference evidence="3 4" key="1">
    <citation type="submission" date="2024-10" db="EMBL/GenBank/DDBJ databases">
        <title>The Natural Products Discovery Center: Release of the First 8490 Sequenced Strains for Exploring Actinobacteria Biosynthetic Diversity.</title>
        <authorList>
            <person name="Kalkreuter E."/>
            <person name="Kautsar S.A."/>
            <person name="Yang D."/>
            <person name="Bader C.D."/>
            <person name="Teijaro C.N."/>
            <person name="Fluegel L."/>
            <person name="Davis C.M."/>
            <person name="Simpson J.R."/>
            <person name="Lauterbach L."/>
            <person name="Steele A.D."/>
            <person name="Gui C."/>
            <person name="Meng S."/>
            <person name="Li G."/>
            <person name="Viehrig K."/>
            <person name="Ye F."/>
            <person name="Su P."/>
            <person name="Kiefer A.F."/>
            <person name="Nichols A."/>
            <person name="Cepeda A.J."/>
            <person name="Yan W."/>
            <person name="Fan B."/>
            <person name="Jiang Y."/>
            <person name="Adhikari A."/>
            <person name="Zheng C.-J."/>
            <person name="Schuster L."/>
            <person name="Cowan T.M."/>
            <person name="Smanski M.J."/>
            <person name="Chevrette M.G."/>
            <person name="De Carvalho L.P.S."/>
            <person name="Shen B."/>
        </authorList>
    </citation>
    <scope>NUCLEOTIDE SEQUENCE [LARGE SCALE GENOMIC DNA]</scope>
    <source>
        <strain evidence="3 4">NPDC000087</strain>
    </source>
</reference>
<feature type="transmembrane region" description="Helical" evidence="1">
    <location>
        <begin position="769"/>
        <end position="790"/>
    </location>
</feature>
<evidence type="ECO:0000256" key="1">
    <source>
        <dbReference type="SAM" id="Phobius"/>
    </source>
</evidence>
<keyword evidence="4" id="KW-1185">Reference proteome</keyword>
<feature type="signal peptide" evidence="2">
    <location>
        <begin position="1"/>
        <end position="21"/>
    </location>
</feature>
<sequence length="797" mass="84147">MSRKWTAALLAALLAALTALVYPQTDAVAADDTGSSEVTVSGTGEFANLKITVSQTTNLINQVVTVSWKGGKPTVDTSVFLNYLQIMQCWGDPVKGPDRTQCQYGALYTDNRGGAWTGSRQVTYGSAFGKDWVDPNESIKPAADGAPKYVPFSSVTGTTVDIGGLGQFFDATTTNEIPYGRTRADGSGEEFFEVQTGTEAPGLGCGQEQDDGTPRECYLVIVPRGETEINGTSGDDRPHKWLDSSPLEQTNWNNHITIPLKFQLIGKPCPIGTAERRTLGAEAMTEAILRWQPALCADGGTVYGYSQVTDDLGRLNLAGTEPNMVFVDSPAAPDPTRPQVYAPVAVSGLTIALNIEYQAGPKATDDDLVHEGERITDLKLTPRLVAKLLTQSYLAGADNSRESIRNNPPSLGNDHEFLDLNPGFDHQLALGIGDMLLPSGQTDLATRLWEWILSDPEAKAFLTGSPDPWGMKVNPVYAAQVWPKDNFPKSDLYCIPLRADDGLFHPFCTLDMHPYANNMHDAARYAARGDTLVHNATSRDTKGNVIGWKKGPPQAPGKRAVLAVTDVATAERYGLPMAKLRNHAKQFVAPTTTNLISGVAAMTTSKTVANVLDPNPTSSIAGAYPLTTVLYAATVPSAIQADAGKDYATLLRYAAGNGQVPGVEPGTLPFGYAPMPEALRVLTNSAADTIEESAGKPPPVIAPPATTPPMGGGTATGVPATAKPTRTVPAAGIAPSLAAQAPMPAGHGSPVPVAESNPTPGHPVGNLRFALLAALVIGVAAALAGPIFLLRARRGGR</sequence>
<organism evidence="3 4">
    <name type="scientific">Paractinoplanes globisporus</name>
    <dbReference type="NCBI Taxonomy" id="113565"/>
    <lineage>
        <taxon>Bacteria</taxon>
        <taxon>Bacillati</taxon>
        <taxon>Actinomycetota</taxon>
        <taxon>Actinomycetes</taxon>
        <taxon>Micromonosporales</taxon>
        <taxon>Micromonosporaceae</taxon>
        <taxon>Paractinoplanes</taxon>
    </lineage>
</organism>
<protein>
    <recommendedName>
        <fullName evidence="5">PBP domain-containing protein</fullName>
    </recommendedName>
</protein>
<dbReference type="SUPFAM" id="SSF53850">
    <property type="entry name" value="Periplasmic binding protein-like II"/>
    <property type="match status" value="1"/>
</dbReference>